<evidence type="ECO:0000313" key="1">
    <source>
        <dbReference type="EMBL" id="EIT85710.1"/>
    </source>
</evidence>
<dbReference type="EMBL" id="AKKV01000024">
    <property type="protein sequence ID" value="EIT85710.1"/>
    <property type="molecule type" value="Genomic_DNA"/>
</dbReference>
<gene>
    <name evidence="1" type="ORF">A374_07744</name>
</gene>
<dbReference type="RefSeq" id="WP_007201642.1">
    <property type="nucleotide sequence ID" value="NZ_AKKV01000024.1"/>
</dbReference>
<keyword evidence="2" id="KW-1185">Reference proteome</keyword>
<reference evidence="1 2" key="1">
    <citation type="journal article" date="2012" name="J. Bacteriol.">
        <title>Genome of Bacillus macauensis ZFHKF-1, a Long-Chain-Forming Bacterium.</title>
        <authorList>
            <person name="Cai L."/>
            <person name="Zhang T."/>
        </authorList>
    </citation>
    <scope>NUCLEOTIDE SEQUENCE [LARGE SCALE GENOMIC DNA]</scope>
    <source>
        <strain evidence="1 2">ZFHKF-1</strain>
    </source>
</reference>
<dbReference type="Proteomes" id="UP000004080">
    <property type="component" value="Unassembled WGS sequence"/>
</dbReference>
<comment type="caution">
    <text evidence="1">The sequence shown here is derived from an EMBL/GenBank/DDBJ whole genome shotgun (WGS) entry which is preliminary data.</text>
</comment>
<dbReference type="OrthoDB" id="2971747at2"/>
<protein>
    <submittedName>
        <fullName evidence="1">Uncharacterized protein</fullName>
    </submittedName>
</protein>
<evidence type="ECO:0000313" key="2">
    <source>
        <dbReference type="Proteomes" id="UP000004080"/>
    </source>
</evidence>
<name>I8UFN8_9BACL</name>
<dbReference type="PATRIC" id="fig|1196324.3.peg.1587"/>
<organism evidence="1 2">
    <name type="scientific">Fictibacillus macauensis ZFHKF-1</name>
    <dbReference type="NCBI Taxonomy" id="1196324"/>
    <lineage>
        <taxon>Bacteria</taxon>
        <taxon>Bacillati</taxon>
        <taxon>Bacillota</taxon>
        <taxon>Bacilli</taxon>
        <taxon>Bacillales</taxon>
        <taxon>Fictibacillaceae</taxon>
        <taxon>Fictibacillus</taxon>
    </lineage>
</organism>
<dbReference type="AlphaFoldDB" id="I8UFN8"/>
<accession>I8UFN8</accession>
<proteinExistence type="predicted"/>
<sequence length="147" mass="16028">MNLYFGNAKTIAKSGSALYPKLQVTKDAELNRPSDWLPAHVEVPLLTVHFTRLAPGNVAEGEGSIGYESRGDSPTNLTLSIRRDPSIKVASHTLSIDNQQKKLTSVTGSEWLEDGAALAVYRLYASTTVPNTVRLLGPVHFTIIIRL</sequence>